<dbReference type="AlphaFoldDB" id="A0A0F9E806"/>
<name>A0A0F9E806_9ZZZZ</name>
<sequence length="75" mass="8414">MKKEAFKIIVVVWLLLLTGGVILNAIDTNTVANLMVSDTENLLSLGEQVDELMDLFDRVIISLEKLTDIVREVIK</sequence>
<dbReference type="EMBL" id="LAZR01025973">
    <property type="protein sequence ID" value="KKL70183.1"/>
    <property type="molecule type" value="Genomic_DNA"/>
</dbReference>
<reference evidence="1" key="1">
    <citation type="journal article" date="2015" name="Nature">
        <title>Complex archaea that bridge the gap between prokaryotes and eukaryotes.</title>
        <authorList>
            <person name="Spang A."/>
            <person name="Saw J.H."/>
            <person name="Jorgensen S.L."/>
            <person name="Zaremba-Niedzwiedzka K."/>
            <person name="Martijn J."/>
            <person name="Lind A.E."/>
            <person name="van Eijk R."/>
            <person name="Schleper C."/>
            <person name="Guy L."/>
            <person name="Ettema T.J."/>
        </authorList>
    </citation>
    <scope>NUCLEOTIDE SEQUENCE</scope>
</reference>
<accession>A0A0F9E806</accession>
<comment type="caution">
    <text evidence="1">The sequence shown here is derived from an EMBL/GenBank/DDBJ whole genome shotgun (WGS) entry which is preliminary data.</text>
</comment>
<gene>
    <name evidence="1" type="ORF">LCGC14_2107410</name>
</gene>
<organism evidence="1">
    <name type="scientific">marine sediment metagenome</name>
    <dbReference type="NCBI Taxonomy" id="412755"/>
    <lineage>
        <taxon>unclassified sequences</taxon>
        <taxon>metagenomes</taxon>
        <taxon>ecological metagenomes</taxon>
    </lineage>
</organism>
<evidence type="ECO:0000313" key="1">
    <source>
        <dbReference type="EMBL" id="KKL70183.1"/>
    </source>
</evidence>
<protein>
    <submittedName>
        <fullName evidence="1">Uncharacterized protein</fullName>
    </submittedName>
</protein>
<proteinExistence type="predicted"/>